<gene>
    <name evidence="1" type="ORF">F0Q34_20265</name>
</gene>
<dbReference type="EMBL" id="VUKA01000029">
    <property type="protein sequence ID" value="KAA2211406.1"/>
    <property type="molecule type" value="Genomic_DNA"/>
</dbReference>
<evidence type="ECO:0000313" key="1">
    <source>
        <dbReference type="EMBL" id="KAA2211406.1"/>
    </source>
</evidence>
<evidence type="ECO:0000313" key="2">
    <source>
        <dbReference type="Proteomes" id="UP000322110"/>
    </source>
</evidence>
<dbReference type="RefSeq" id="WP_149814182.1">
    <property type="nucleotide sequence ID" value="NZ_VUKA01000029.1"/>
</dbReference>
<sequence length="346" mass="38446">MPQSPGTQVGVYVWGGLLQQGEGLERFHASLRFLLDRGFKTLRFTISANSLNELGVKQTACGQPAKIGCYLGHVLDNPIFDDSRLSILMLTLHENAAREVLSGGMTEQRRQAVAAELRHALDVLHQRFAQRPIRLILSNWEGDNLVYCGGVFQYSRSAEKARACDTEDGHGVDRRLANFVTWIQLRDRVVNEFRAVHPGFNIAHAPEFNIAHLDPARCVGRCDRGKTVFEALARQGKRPLCSYSSYSSTNRNTLKEDLPRLLQSCEQVILGEIGFAEARQGSDKVRQGFARVAEAVAAYPGKVPAMIVWNAFNQPGATREDSFGLFRDDGTPGNIRNMPPSIRLVP</sequence>
<dbReference type="OrthoDB" id="9429784at2"/>
<proteinExistence type="predicted"/>
<protein>
    <submittedName>
        <fullName evidence="1">Uncharacterized protein</fullName>
    </submittedName>
</protein>
<dbReference type="AlphaFoldDB" id="A0A5B2T9Y1"/>
<comment type="caution">
    <text evidence="1">The sequence shown here is derived from an EMBL/GenBank/DDBJ whole genome shotgun (WGS) entry which is preliminary data.</text>
</comment>
<accession>A0A5B2T9Y1</accession>
<dbReference type="Proteomes" id="UP000322110">
    <property type="component" value="Unassembled WGS sequence"/>
</dbReference>
<organism evidence="1 2">
    <name type="scientific">Teichococcus oryzae</name>
    <dbReference type="NCBI Taxonomy" id="1608942"/>
    <lineage>
        <taxon>Bacteria</taxon>
        <taxon>Pseudomonadati</taxon>
        <taxon>Pseudomonadota</taxon>
        <taxon>Alphaproteobacteria</taxon>
        <taxon>Acetobacterales</taxon>
        <taxon>Roseomonadaceae</taxon>
        <taxon>Roseomonas</taxon>
    </lineage>
</organism>
<reference evidence="1 2" key="1">
    <citation type="journal article" date="2015" name="Int. J. Syst. Evol. Microbiol.">
        <title>Roseomonas oryzae sp. nov., isolated from paddy rhizosphere soil.</title>
        <authorList>
            <person name="Ramaprasad E.V."/>
            <person name="Sasikala Ch."/>
            <person name="Ramana Ch.V."/>
        </authorList>
    </citation>
    <scope>NUCLEOTIDE SEQUENCE [LARGE SCALE GENOMIC DNA]</scope>
    <source>
        <strain evidence="1 2">KCTC 42542</strain>
    </source>
</reference>
<keyword evidence="2" id="KW-1185">Reference proteome</keyword>
<name>A0A5B2T9Y1_9PROT</name>